<accession>A0A2G8SUX5</accession>
<protein>
    <submittedName>
        <fullName evidence="3">Uncharacterized protein</fullName>
    </submittedName>
</protein>
<dbReference type="STRING" id="1077348.A0A2G8SUX5"/>
<feature type="transmembrane region" description="Helical" evidence="2">
    <location>
        <begin position="875"/>
        <end position="898"/>
    </location>
</feature>
<feature type="compositionally biased region" description="Low complexity" evidence="1">
    <location>
        <begin position="1"/>
        <end position="39"/>
    </location>
</feature>
<feature type="compositionally biased region" description="Basic and acidic residues" evidence="1">
    <location>
        <begin position="322"/>
        <end position="331"/>
    </location>
</feature>
<feature type="region of interest" description="Disordered" evidence="1">
    <location>
        <begin position="446"/>
        <end position="467"/>
    </location>
</feature>
<evidence type="ECO:0000256" key="2">
    <source>
        <dbReference type="SAM" id="Phobius"/>
    </source>
</evidence>
<evidence type="ECO:0000256" key="1">
    <source>
        <dbReference type="SAM" id="MobiDB-lite"/>
    </source>
</evidence>
<name>A0A2G8SUX5_9APHY</name>
<feature type="region of interest" description="Disordered" evidence="1">
    <location>
        <begin position="111"/>
        <end position="164"/>
    </location>
</feature>
<feature type="transmembrane region" description="Helical" evidence="2">
    <location>
        <begin position="757"/>
        <end position="775"/>
    </location>
</feature>
<proteinExistence type="predicted"/>
<sequence>MSSPPRRADSVSSSSRPSSPSPAKGSMRSRMMSGMRRASTGLSITKALSRSSSKASLKDSLKVSTDAAPGRSSLGEARPGPSPVAESPASEEAANLAEAVTKVVGPSPLANVVVTEPTPDPTPISGTPALGMGVTASPEQMPSELPIHVPAHTPEPLGFSDPILPTTAPEPFVVASPELIPQDVPPVVEEPALLPAPAVEVPVVAPAAEPPAPKAVEDIRQDYFSFGDPVVAPVSKEPEPEPAFVEPERPATPPQTSLARPSTPPPQTFSARSATPSLQPIPVVPAEESYRAPDSSYVHIPADAATFAWGEEPVASKPSRASSREPLHHSLEPPQPGLQSGKVSSRASKSSMSSSYGQLLPEKRGRSGSVRFTMDDPFADHYGIAPPVPAPAPAAEGPTAALSPGETVSMPEPAIEPHAEIEDSDTPVQEAPTPIMFPLPPMTDVIGSQSSRQVQAPASSYSLGERDGASLAETLNHDTDERIPLLQHAAPHPRGKTPPSRGKTAHIVATFASGPITAELAATHTLHTLGWAEYVLPDSSFYYHHVGLRVTTDIDLRNPRHLQQVTEYVEKKLPRETSMPPPQGWELWIKSGTVQHNTFHPNQSWVNHKLRIITAEPPPTISGEGLIIERFSEDDKLDMEYRYWGFIEGHPAHAPVPMETHTEAMDALKWSYTDCLLPSTRPAPPPFAPQECQELMNLLRSFDSGSTNALVVQTRVVSRVLLRVAQWRQVYFRPNKPLPKDAIKGVTEPHGKPFRRAVLDFIVGCLCLGIPWLFVSRTRSTSFDEESGLYSAGPMLMICACACLVAAVILSASVTLLSLPHLDDIPRVAGFVAILCSGASMVSAVLALFRYKTEMDRAVFYLGGEGMMVLSRRSVIFSLPLVFLAWAITAFMTGITLYSFRGATSANRGQVTQPFTPYTHWAVVGTLGVLGGMLTVAAMFSRR</sequence>
<keyword evidence="2" id="KW-1133">Transmembrane helix</keyword>
<dbReference type="OrthoDB" id="3245306at2759"/>
<keyword evidence="4" id="KW-1185">Reference proteome</keyword>
<organism evidence="3 4">
    <name type="scientific">Ganoderma sinense ZZ0214-1</name>
    <dbReference type="NCBI Taxonomy" id="1077348"/>
    <lineage>
        <taxon>Eukaryota</taxon>
        <taxon>Fungi</taxon>
        <taxon>Dikarya</taxon>
        <taxon>Basidiomycota</taxon>
        <taxon>Agaricomycotina</taxon>
        <taxon>Agaricomycetes</taxon>
        <taxon>Polyporales</taxon>
        <taxon>Polyporaceae</taxon>
        <taxon>Ganoderma</taxon>
    </lineage>
</organism>
<comment type="caution">
    <text evidence="3">The sequence shown here is derived from an EMBL/GenBank/DDBJ whole genome shotgun (WGS) entry which is preliminary data.</text>
</comment>
<feature type="compositionally biased region" description="Polar residues" evidence="1">
    <location>
        <begin position="268"/>
        <end position="278"/>
    </location>
</feature>
<keyword evidence="2" id="KW-0472">Membrane</keyword>
<feature type="region of interest" description="Disordered" evidence="1">
    <location>
        <begin position="311"/>
        <end position="370"/>
    </location>
</feature>
<evidence type="ECO:0000313" key="3">
    <source>
        <dbReference type="EMBL" id="PIL37575.1"/>
    </source>
</evidence>
<feature type="region of interest" description="Disordered" evidence="1">
    <location>
        <begin position="229"/>
        <end position="294"/>
    </location>
</feature>
<dbReference type="AlphaFoldDB" id="A0A2G8SUX5"/>
<feature type="transmembrane region" description="Helical" evidence="2">
    <location>
        <begin position="828"/>
        <end position="849"/>
    </location>
</feature>
<reference evidence="3 4" key="1">
    <citation type="journal article" date="2015" name="Sci. Rep.">
        <title>Chromosome-level genome map provides insights into diverse defense mechanisms in the medicinal fungus Ganoderma sinense.</title>
        <authorList>
            <person name="Zhu Y."/>
            <person name="Xu J."/>
            <person name="Sun C."/>
            <person name="Zhou S."/>
            <person name="Xu H."/>
            <person name="Nelson D.R."/>
            <person name="Qian J."/>
            <person name="Song J."/>
            <person name="Luo H."/>
            <person name="Xiang L."/>
            <person name="Li Y."/>
            <person name="Xu Z."/>
            <person name="Ji A."/>
            <person name="Wang L."/>
            <person name="Lu S."/>
            <person name="Hayward A."/>
            <person name="Sun W."/>
            <person name="Li X."/>
            <person name="Schwartz D.C."/>
            <person name="Wang Y."/>
            <person name="Chen S."/>
        </authorList>
    </citation>
    <scope>NUCLEOTIDE SEQUENCE [LARGE SCALE GENOMIC DNA]</scope>
    <source>
        <strain evidence="3 4">ZZ0214-1</strain>
    </source>
</reference>
<feature type="region of interest" description="Disordered" evidence="1">
    <location>
        <begin position="1"/>
        <end position="95"/>
    </location>
</feature>
<feature type="compositionally biased region" description="Low complexity" evidence="1">
    <location>
        <begin position="83"/>
        <end position="95"/>
    </location>
</feature>
<dbReference type="Proteomes" id="UP000230002">
    <property type="component" value="Unassembled WGS sequence"/>
</dbReference>
<feature type="compositionally biased region" description="Low complexity" evidence="1">
    <location>
        <begin position="340"/>
        <end position="355"/>
    </location>
</feature>
<feature type="compositionally biased region" description="Low complexity" evidence="1">
    <location>
        <begin position="46"/>
        <end position="55"/>
    </location>
</feature>
<gene>
    <name evidence="3" type="ORF">GSI_01269</name>
</gene>
<feature type="transmembrane region" description="Helical" evidence="2">
    <location>
        <begin position="795"/>
        <end position="816"/>
    </location>
</feature>
<dbReference type="EMBL" id="AYKW01000001">
    <property type="protein sequence ID" value="PIL37575.1"/>
    <property type="molecule type" value="Genomic_DNA"/>
</dbReference>
<feature type="compositionally biased region" description="Polar residues" evidence="1">
    <location>
        <begin position="446"/>
        <end position="462"/>
    </location>
</feature>
<keyword evidence="2" id="KW-0812">Transmembrane</keyword>
<feature type="transmembrane region" description="Helical" evidence="2">
    <location>
        <begin position="918"/>
        <end position="940"/>
    </location>
</feature>
<evidence type="ECO:0000313" key="4">
    <source>
        <dbReference type="Proteomes" id="UP000230002"/>
    </source>
</evidence>